<dbReference type="GO" id="GO:0003677">
    <property type="term" value="F:DNA binding"/>
    <property type="evidence" value="ECO:0007669"/>
    <property type="project" value="UniProtKB-KW"/>
</dbReference>
<dbReference type="GO" id="GO:0003700">
    <property type="term" value="F:DNA-binding transcription factor activity"/>
    <property type="evidence" value="ECO:0007669"/>
    <property type="project" value="InterPro"/>
</dbReference>
<dbReference type="Proteomes" id="UP000230161">
    <property type="component" value="Unassembled WGS sequence"/>
</dbReference>
<dbReference type="Gene3D" id="1.10.1660.10">
    <property type="match status" value="1"/>
</dbReference>
<dbReference type="Pfam" id="PF13411">
    <property type="entry name" value="MerR_1"/>
    <property type="match status" value="1"/>
</dbReference>
<dbReference type="PROSITE" id="PS00552">
    <property type="entry name" value="HTH_MERR_1"/>
    <property type="match status" value="1"/>
</dbReference>
<dbReference type="InterPro" id="IPR000551">
    <property type="entry name" value="MerR-type_HTH_dom"/>
</dbReference>
<keyword evidence="1 3" id="KW-0238">DNA-binding</keyword>
<name>A0A2M9BBP1_9MICO</name>
<dbReference type="CDD" id="cd01109">
    <property type="entry name" value="HTH_YyaN"/>
    <property type="match status" value="1"/>
</dbReference>
<dbReference type="PANTHER" id="PTHR30204:SF98">
    <property type="entry name" value="HTH-TYPE TRANSCRIPTIONAL REGULATOR ADHR"/>
    <property type="match status" value="1"/>
</dbReference>
<evidence type="ECO:0000256" key="1">
    <source>
        <dbReference type="ARBA" id="ARBA00023125"/>
    </source>
</evidence>
<evidence type="ECO:0000313" key="4">
    <source>
        <dbReference type="Proteomes" id="UP000230161"/>
    </source>
</evidence>
<feature type="domain" description="HTH merR-type" evidence="2">
    <location>
        <begin position="7"/>
        <end position="77"/>
    </location>
</feature>
<dbReference type="AlphaFoldDB" id="A0A2M9BBP1"/>
<sequence length="127" mass="14869">MPTLDERLSISEVAERTGLTTHTLRYYEREGLMLETVDRASSTHRRYTEQDVGWVVFLTKLRSTSMPIARIREYVELARVGDTTNADRLELLLRHRITVVAQLEEMQRSLHAIDYKISLYSERTGRQ</sequence>
<dbReference type="RefSeq" id="WP_100346001.1">
    <property type="nucleotide sequence ID" value="NZ_PGFB01000006.1"/>
</dbReference>
<dbReference type="OrthoDB" id="5242095at2"/>
<organism evidence="3 4">
    <name type="scientific">Compostimonas suwonensis</name>
    <dbReference type="NCBI Taxonomy" id="1048394"/>
    <lineage>
        <taxon>Bacteria</taxon>
        <taxon>Bacillati</taxon>
        <taxon>Actinomycetota</taxon>
        <taxon>Actinomycetes</taxon>
        <taxon>Micrococcales</taxon>
        <taxon>Microbacteriaceae</taxon>
        <taxon>Compostimonas</taxon>
    </lineage>
</organism>
<comment type="caution">
    <text evidence="3">The sequence shown here is derived from an EMBL/GenBank/DDBJ whole genome shotgun (WGS) entry which is preliminary data.</text>
</comment>
<keyword evidence="4" id="KW-1185">Reference proteome</keyword>
<dbReference type="PROSITE" id="PS50937">
    <property type="entry name" value="HTH_MERR_2"/>
    <property type="match status" value="1"/>
</dbReference>
<dbReference type="SMART" id="SM00422">
    <property type="entry name" value="HTH_MERR"/>
    <property type="match status" value="1"/>
</dbReference>
<proteinExistence type="predicted"/>
<gene>
    <name evidence="3" type="ORF">CLV54_3234</name>
</gene>
<dbReference type="PANTHER" id="PTHR30204">
    <property type="entry name" value="REDOX-CYCLING DRUG-SENSING TRANSCRIPTIONAL ACTIVATOR SOXR"/>
    <property type="match status" value="1"/>
</dbReference>
<evidence type="ECO:0000313" key="3">
    <source>
        <dbReference type="EMBL" id="PJJ55344.1"/>
    </source>
</evidence>
<dbReference type="InterPro" id="IPR047057">
    <property type="entry name" value="MerR_fam"/>
</dbReference>
<accession>A0A2M9BBP1</accession>
<dbReference type="EMBL" id="PGFB01000006">
    <property type="protein sequence ID" value="PJJ55344.1"/>
    <property type="molecule type" value="Genomic_DNA"/>
</dbReference>
<reference evidence="3 4" key="1">
    <citation type="submission" date="2017-11" db="EMBL/GenBank/DDBJ databases">
        <title>Genomic Encyclopedia of Archaeal and Bacterial Type Strains, Phase II (KMG-II): From Individual Species to Whole Genera.</title>
        <authorList>
            <person name="Goeker M."/>
        </authorList>
    </citation>
    <scope>NUCLEOTIDE SEQUENCE [LARGE SCALE GENOMIC DNA]</scope>
    <source>
        <strain evidence="3 4">DSM 25625</strain>
    </source>
</reference>
<dbReference type="SUPFAM" id="SSF46955">
    <property type="entry name" value="Putative DNA-binding domain"/>
    <property type="match status" value="1"/>
</dbReference>
<protein>
    <submittedName>
        <fullName evidence="3">DNA-binding transcriptional MerR regulator</fullName>
    </submittedName>
</protein>
<evidence type="ECO:0000259" key="2">
    <source>
        <dbReference type="PROSITE" id="PS50937"/>
    </source>
</evidence>
<dbReference type="InterPro" id="IPR009061">
    <property type="entry name" value="DNA-bd_dom_put_sf"/>
</dbReference>